<accession>A0ACB7ERQ8</accession>
<comment type="caution">
    <text evidence="1">The sequence shown here is derived from an EMBL/GenBank/DDBJ whole genome shotgun (WGS) entry which is preliminary data.</text>
</comment>
<evidence type="ECO:0000313" key="2">
    <source>
        <dbReference type="Proteomes" id="UP000805704"/>
    </source>
</evidence>
<proteinExistence type="predicted"/>
<dbReference type="Proteomes" id="UP000805704">
    <property type="component" value="Chromosome 23"/>
</dbReference>
<keyword evidence="2" id="KW-1185">Reference proteome</keyword>
<evidence type="ECO:0000313" key="1">
    <source>
        <dbReference type="EMBL" id="KAG8004895.1"/>
    </source>
</evidence>
<dbReference type="EMBL" id="CM024811">
    <property type="protein sequence ID" value="KAG8004895.1"/>
    <property type="molecule type" value="Genomic_DNA"/>
</dbReference>
<protein>
    <submittedName>
        <fullName evidence="1">Uncharacterized protein</fullName>
    </submittedName>
</protein>
<organism evidence="1 2">
    <name type="scientific">Nibea albiflora</name>
    <name type="common">Yellow drum</name>
    <name type="synonym">Corvina albiflora</name>
    <dbReference type="NCBI Taxonomy" id="240163"/>
    <lineage>
        <taxon>Eukaryota</taxon>
        <taxon>Metazoa</taxon>
        <taxon>Chordata</taxon>
        <taxon>Craniata</taxon>
        <taxon>Vertebrata</taxon>
        <taxon>Euteleostomi</taxon>
        <taxon>Actinopterygii</taxon>
        <taxon>Neopterygii</taxon>
        <taxon>Teleostei</taxon>
        <taxon>Neoteleostei</taxon>
        <taxon>Acanthomorphata</taxon>
        <taxon>Eupercaria</taxon>
        <taxon>Sciaenidae</taxon>
        <taxon>Nibea</taxon>
    </lineage>
</organism>
<gene>
    <name evidence="1" type="ORF">GBF38_010720</name>
</gene>
<reference evidence="1" key="1">
    <citation type="submission" date="2020-04" db="EMBL/GenBank/DDBJ databases">
        <title>A chromosome-scale assembly and high-density genetic map of the yellow drum (Nibea albiflora) genome.</title>
        <authorList>
            <person name="Xu D."/>
            <person name="Zhang W."/>
            <person name="Chen R."/>
            <person name="Tan P."/>
            <person name="Wang L."/>
            <person name="Song H."/>
            <person name="Tian L."/>
            <person name="Zhu Q."/>
            <person name="Wang B."/>
        </authorList>
    </citation>
    <scope>NUCLEOTIDE SEQUENCE</scope>
    <source>
        <strain evidence="1">ZJHYS-2018</strain>
    </source>
</reference>
<name>A0ACB7ERQ8_NIBAL</name>
<sequence>MKKENWHPTNTSRLCSAHFEEDQFCVDERVCTVDQSTSPPSKYQNTEQCAK</sequence>